<sequence>MGYIHLGVLKSNNFMKKHLSCYIILFGLNNLIACNGQASKNPLIGSWEVVTRDYIFQKNPLKYTFTEPESNAYKGQKIVFKEDTLLAFTTFLSEMLTTPILWEQRKINVSDLDEEGNLKTLLKKKGTSFFEFTISEKKTTKDKYFENFKVLYFLDGTIGIINDFSLFYLKRSLPLDQKSILNTFLEQGIIKGNYSESISIPILKNKNFVFISYKPNKKGENYFHVELDSGTYAPNWLTIYKIKSDNSDSTLSRFFKINKEWVKIRIFIGGSNDPLNDEWEIRYKFIDKVASVKILKSTIWSTPNHPTKQYLLKGDEVEILETQDDWLKIRYYGSKTIEGWIKKTDVE</sequence>
<name>A0A1I5XTA8_9BACT</name>
<dbReference type="InterPro" id="IPR003646">
    <property type="entry name" value="SH3-like_bac-type"/>
</dbReference>
<reference evidence="2 3" key="1">
    <citation type="submission" date="2016-10" db="EMBL/GenBank/DDBJ databases">
        <authorList>
            <person name="de Groot N.N."/>
        </authorList>
    </citation>
    <scope>NUCLEOTIDE SEQUENCE [LARGE SCALE GENOMIC DNA]</scope>
    <source>
        <strain evidence="3">E92,LMG 26720,CCM 7988</strain>
    </source>
</reference>
<gene>
    <name evidence="2" type="ORF">SAMN04515674_115149</name>
</gene>
<evidence type="ECO:0000313" key="3">
    <source>
        <dbReference type="Proteomes" id="UP000199306"/>
    </source>
</evidence>
<evidence type="ECO:0000313" key="2">
    <source>
        <dbReference type="EMBL" id="SFQ34977.1"/>
    </source>
</evidence>
<dbReference type="AlphaFoldDB" id="A0A1I5XTA8"/>
<keyword evidence="3" id="KW-1185">Reference proteome</keyword>
<dbReference type="Pfam" id="PF08239">
    <property type="entry name" value="SH3_3"/>
    <property type="match status" value="1"/>
</dbReference>
<protein>
    <recommendedName>
        <fullName evidence="1">SH3b domain-containing protein</fullName>
    </recommendedName>
</protein>
<feature type="domain" description="SH3b" evidence="1">
    <location>
        <begin position="309"/>
        <end position="345"/>
    </location>
</feature>
<dbReference type="Proteomes" id="UP000199306">
    <property type="component" value="Unassembled WGS sequence"/>
</dbReference>
<proteinExistence type="predicted"/>
<accession>A0A1I5XTA8</accession>
<evidence type="ECO:0000259" key="1">
    <source>
        <dbReference type="Pfam" id="PF08239"/>
    </source>
</evidence>
<dbReference type="EMBL" id="FOXH01000015">
    <property type="protein sequence ID" value="SFQ34977.1"/>
    <property type="molecule type" value="Genomic_DNA"/>
</dbReference>
<organism evidence="2 3">
    <name type="scientific">Pseudarcicella hirudinis</name>
    <dbReference type="NCBI Taxonomy" id="1079859"/>
    <lineage>
        <taxon>Bacteria</taxon>
        <taxon>Pseudomonadati</taxon>
        <taxon>Bacteroidota</taxon>
        <taxon>Cytophagia</taxon>
        <taxon>Cytophagales</taxon>
        <taxon>Flectobacillaceae</taxon>
        <taxon>Pseudarcicella</taxon>
    </lineage>
</organism>
<dbReference type="Gene3D" id="2.30.30.40">
    <property type="entry name" value="SH3 Domains"/>
    <property type="match status" value="1"/>
</dbReference>